<evidence type="ECO:0000313" key="3">
    <source>
        <dbReference type="Proteomes" id="UP000268014"/>
    </source>
</evidence>
<evidence type="ECO:0000256" key="1">
    <source>
        <dbReference type="SAM" id="SignalP"/>
    </source>
</evidence>
<dbReference type="AlphaFoldDB" id="A0A0N4XA66"/>
<dbReference type="OrthoDB" id="5883884at2759"/>
<evidence type="ECO:0000313" key="2">
    <source>
        <dbReference type="EMBL" id="VDO88781.1"/>
    </source>
</evidence>
<organism evidence="4">
    <name type="scientific">Haemonchus placei</name>
    <name type="common">Barber's pole worm</name>
    <dbReference type="NCBI Taxonomy" id="6290"/>
    <lineage>
        <taxon>Eukaryota</taxon>
        <taxon>Metazoa</taxon>
        <taxon>Ecdysozoa</taxon>
        <taxon>Nematoda</taxon>
        <taxon>Chromadorea</taxon>
        <taxon>Rhabditida</taxon>
        <taxon>Rhabditina</taxon>
        <taxon>Rhabditomorpha</taxon>
        <taxon>Strongyloidea</taxon>
        <taxon>Trichostrongylidae</taxon>
        <taxon>Haemonchus</taxon>
    </lineage>
</organism>
<keyword evidence="1" id="KW-0732">Signal</keyword>
<dbReference type="OMA" id="LCLRFKS"/>
<gene>
    <name evidence="2" type="ORF">HPLM_LOCUS21250</name>
</gene>
<feature type="signal peptide" evidence="1">
    <location>
        <begin position="1"/>
        <end position="16"/>
    </location>
</feature>
<feature type="chain" id="PRO_5043124438" evidence="1">
    <location>
        <begin position="17"/>
        <end position="82"/>
    </location>
</feature>
<dbReference type="Proteomes" id="UP000268014">
    <property type="component" value="Unassembled WGS sequence"/>
</dbReference>
<reference evidence="2 3" key="2">
    <citation type="submission" date="2018-11" db="EMBL/GenBank/DDBJ databases">
        <authorList>
            <consortium name="Pathogen Informatics"/>
        </authorList>
    </citation>
    <scope>NUCLEOTIDE SEQUENCE [LARGE SCALE GENOMIC DNA]</scope>
    <source>
        <strain evidence="2 3">MHpl1</strain>
    </source>
</reference>
<reference evidence="4" key="1">
    <citation type="submission" date="2017-02" db="UniProtKB">
        <authorList>
            <consortium name="WormBaseParasite"/>
        </authorList>
    </citation>
    <scope>IDENTIFICATION</scope>
</reference>
<dbReference type="WBParaSite" id="HPLM_0002126101-mRNA-1">
    <property type="protein sequence ID" value="HPLM_0002126101-mRNA-1"/>
    <property type="gene ID" value="HPLM_0002126101"/>
</dbReference>
<keyword evidence="3" id="KW-1185">Reference proteome</keyword>
<accession>A0A0N4XA66</accession>
<dbReference type="EMBL" id="UZAF01023168">
    <property type="protein sequence ID" value="VDO88781.1"/>
    <property type="molecule type" value="Genomic_DNA"/>
</dbReference>
<evidence type="ECO:0000313" key="4">
    <source>
        <dbReference type="WBParaSite" id="HPLM_0002126101-mRNA-1"/>
    </source>
</evidence>
<name>A0A0N4XA66_HAEPC</name>
<sequence>MLFCLAFVFVLVNASAAKTNEPCVDDASEGLCLRFKSKGKCFMGSSVHFAKTVCAKTCEWCTPEEPRKPESVSNIFMPMNTA</sequence>
<proteinExistence type="predicted"/>
<protein>
    <submittedName>
        <fullName evidence="4">ShKT domain-containing protein</fullName>
    </submittedName>
</protein>